<dbReference type="GO" id="GO:0008837">
    <property type="term" value="F:diaminopimelate epimerase activity"/>
    <property type="evidence" value="ECO:0007669"/>
    <property type="project" value="UniProtKB-EC"/>
</dbReference>
<name>A0ABT9BAZ4_9BACT</name>
<feature type="binding site" evidence="3">
    <location>
        <begin position="210"/>
        <end position="211"/>
    </location>
    <ligand>
        <name>substrate</name>
    </ligand>
</feature>
<dbReference type="RefSeq" id="WP_305006713.1">
    <property type="nucleotide sequence ID" value="NZ_JAUQSY010000007.1"/>
</dbReference>
<sequence>MNFHKYHGTGNDFVMIDDRAEAFDLTDQARIAHLCHRRFGIGADGLILLRNREGYDFEMVYFNSDGRPSSMCGNGGRCTVAFAKFLGVINNETTFLAVDGPHEARVEADGTVRLKMQDVAPAQPAPVYDELGDVYLHTGSPHHVRFLDVSEGHSLAEFDVFGQGHEIRYDQAYDPAGTNVNFVEAPVEPGQPWAVRTYERGVENETYSCGTGVTAVALAASTLGATSPVRLSTPGGLLEVTFEQHATGFSDVWLSGPAVQVFSGKI</sequence>
<proteinExistence type="inferred from homology"/>
<feature type="active site" description="Proton donor" evidence="3">
    <location>
        <position position="72"/>
    </location>
</feature>
<keyword evidence="2 3" id="KW-0413">Isomerase</keyword>
<reference evidence="5" key="1">
    <citation type="submission" date="2023-07" db="EMBL/GenBank/DDBJ databases">
        <authorList>
            <person name="Kim M.K."/>
        </authorList>
    </citation>
    <scope>NUCLEOTIDE SEQUENCE</scope>
    <source>
        <strain evidence="5">ASUV-10-1</strain>
    </source>
</reference>
<keyword evidence="6" id="KW-1185">Reference proteome</keyword>
<gene>
    <name evidence="3 5" type="primary">dapF</name>
    <name evidence="5" type="ORF">Q5H93_11735</name>
</gene>
<feature type="site" description="Could be important to modulate the pK values of the two catalytic cysteine residues" evidence="3">
    <location>
        <position position="199"/>
    </location>
</feature>
<dbReference type="Gene3D" id="3.10.310.10">
    <property type="entry name" value="Diaminopimelate Epimerase, Chain A, domain 1"/>
    <property type="match status" value="2"/>
</dbReference>
<dbReference type="EC" id="5.1.1.7" evidence="3 4"/>
<evidence type="ECO:0000256" key="4">
    <source>
        <dbReference type="NCBIfam" id="TIGR00652"/>
    </source>
</evidence>
<dbReference type="EMBL" id="JAUQSY010000007">
    <property type="protein sequence ID" value="MDO7875403.1"/>
    <property type="molecule type" value="Genomic_DNA"/>
</dbReference>
<dbReference type="PANTHER" id="PTHR31689">
    <property type="entry name" value="DIAMINOPIMELATE EPIMERASE, CHLOROPLASTIC"/>
    <property type="match status" value="1"/>
</dbReference>
<accession>A0ABT9BAZ4</accession>
<feature type="binding site" evidence="3">
    <location>
        <begin position="199"/>
        <end position="200"/>
    </location>
    <ligand>
        <name>substrate</name>
    </ligand>
</feature>
<dbReference type="Pfam" id="PF01678">
    <property type="entry name" value="DAP_epimerase"/>
    <property type="match status" value="2"/>
</dbReference>
<dbReference type="Proteomes" id="UP001176429">
    <property type="component" value="Unassembled WGS sequence"/>
</dbReference>
<dbReference type="HAMAP" id="MF_00197">
    <property type="entry name" value="DAP_epimerase"/>
    <property type="match status" value="1"/>
</dbReference>
<dbReference type="NCBIfam" id="TIGR00652">
    <property type="entry name" value="DapF"/>
    <property type="match status" value="1"/>
</dbReference>
<feature type="site" description="Could be important to modulate the pK values of the two catalytic cysteine residues" evidence="3">
    <location>
        <position position="142"/>
    </location>
</feature>
<keyword evidence="3" id="KW-0457">Lysine biosynthesis</keyword>
<protein>
    <recommendedName>
        <fullName evidence="3 4">Diaminopimelate epimerase</fullName>
        <shortName evidence="3">DAP epimerase</shortName>
        <ecNumber evidence="3 4">5.1.1.7</ecNumber>
    </recommendedName>
    <alternativeName>
        <fullName evidence="3">PLP-independent amino acid racemase</fullName>
    </alternativeName>
</protein>
<comment type="similarity">
    <text evidence="1 3">Belongs to the diaminopimelate epimerase family.</text>
</comment>
<comment type="subunit">
    <text evidence="3">Homodimer.</text>
</comment>
<feature type="binding site" evidence="3">
    <location>
        <position position="11"/>
    </location>
    <ligand>
        <name>substrate</name>
    </ligand>
</feature>
<dbReference type="SUPFAM" id="SSF54506">
    <property type="entry name" value="Diaminopimelate epimerase-like"/>
    <property type="match status" value="2"/>
</dbReference>
<feature type="binding site" evidence="3">
    <location>
        <position position="63"/>
    </location>
    <ligand>
        <name>substrate</name>
    </ligand>
</feature>
<evidence type="ECO:0000256" key="2">
    <source>
        <dbReference type="ARBA" id="ARBA00023235"/>
    </source>
</evidence>
<evidence type="ECO:0000313" key="6">
    <source>
        <dbReference type="Proteomes" id="UP001176429"/>
    </source>
</evidence>
<comment type="caution">
    <text evidence="5">The sequence shown here is derived from an EMBL/GenBank/DDBJ whole genome shotgun (WGS) entry which is preliminary data.</text>
</comment>
<comment type="caution">
    <text evidence="3">Lacks conserved residue(s) required for the propagation of feature annotation.</text>
</comment>
<evidence type="ECO:0000256" key="1">
    <source>
        <dbReference type="ARBA" id="ARBA00010219"/>
    </source>
</evidence>
<organism evidence="5 6">
    <name type="scientific">Hymenobacter aranciens</name>
    <dbReference type="NCBI Taxonomy" id="3063996"/>
    <lineage>
        <taxon>Bacteria</taxon>
        <taxon>Pseudomonadati</taxon>
        <taxon>Bacteroidota</taxon>
        <taxon>Cytophagia</taxon>
        <taxon>Cytophagales</taxon>
        <taxon>Hymenobacteraceae</taxon>
        <taxon>Hymenobacter</taxon>
    </lineage>
</organism>
<comment type="pathway">
    <text evidence="3">Amino-acid biosynthesis; L-lysine biosynthesis via DAP pathway; DL-2,6-diaminopimelate from LL-2,6-diaminopimelate: step 1/1.</text>
</comment>
<keyword evidence="3" id="KW-0028">Amino-acid biosynthesis</keyword>
<feature type="binding site" evidence="3">
    <location>
        <position position="179"/>
    </location>
    <ligand>
        <name>substrate</name>
    </ligand>
</feature>
<comment type="subcellular location">
    <subcellularLocation>
        <location evidence="3">Cytoplasm</location>
    </subcellularLocation>
</comment>
<keyword evidence="3" id="KW-0963">Cytoplasm</keyword>
<evidence type="ECO:0000313" key="5">
    <source>
        <dbReference type="EMBL" id="MDO7875403.1"/>
    </source>
</evidence>
<dbReference type="PANTHER" id="PTHR31689:SF0">
    <property type="entry name" value="DIAMINOPIMELATE EPIMERASE"/>
    <property type="match status" value="1"/>
</dbReference>
<evidence type="ECO:0000256" key="3">
    <source>
        <dbReference type="HAMAP-Rule" id="MF_00197"/>
    </source>
</evidence>
<comment type="function">
    <text evidence="3">Catalyzes the stereoinversion of LL-2,6-diaminopimelate (L,L-DAP) to meso-diaminopimelate (meso-DAP), a precursor of L-lysine and an essential component of the bacterial peptidoglycan.</text>
</comment>
<feature type="active site" description="Proton acceptor" evidence="3">
    <location>
        <position position="209"/>
    </location>
</feature>
<comment type="catalytic activity">
    <reaction evidence="3">
        <text>(2S,6S)-2,6-diaminopimelate = meso-2,6-diaminopimelate</text>
        <dbReference type="Rhea" id="RHEA:15393"/>
        <dbReference type="ChEBI" id="CHEBI:57609"/>
        <dbReference type="ChEBI" id="CHEBI:57791"/>
        <dbReference type="EC" id="5.1.1.7"/>
    </reaction>
</comment>
<feature type="binding site" evidence="3">
    <location>
        <begin position="73"/>
        <end position="74"/>
    </location>
    <ligand>
        <name>substrate</name>
    </ligand>
</feature>
<dbReference type="InterPro" id="IPR001653">
    <property type="entry name" value="DAP_epimerase_DapF"/>
</dbReference>